<dbReference type="PANTHER" id="PTHR34290">
    <property type="entry name" value="SI:CH73-390P7.2"/>
    <property type="match status" value="1"/>
</dbReference>
<evidence type="ECO:0000313" key="2">
    <source>
        <dbReference type="Proteomes" id="UP001595914"/>
    </source>
</evidence>
<comment type="caution">
    <text evidence="1">The sequence shown here is derived from an EMBL/GenBank/DDBJ whole genome shotgun (WGS) entry which is preliminary data.</text>
</comment>
<gene>
    <name evidence="1" type="ORF">ACFO6S_06945</name>
</gene>
<sequence length="130" mass="14453">MPDRPRSTGYTVELLFDRDCGFCVFCVGWLRRLDRRGRVTAVPLQQPGAVERFGVSADEALERAWAVDSRGDRHAGAGAINAALSGILGGRIPLWFYRVWGVRQVQDALYRLVARNRHRLPGRGGSCAID</sequence>
<reference evidence="2" key="1">
    <citation type="journal article" date="2019" name="Int. J. Syst. Evol. Microbiol.">
        <title>The Global Catalogue of Microorganisms (GCM) 10K type strain sequencing project: providing services to taxonomists for standard genome sequencing and annotation.</title>
        <authorList>
            <consortium name="The Broad Institute Genomics Platform"/>
            <consortium name="The Broad Institute Genome Sequencing Center for Infectious Disease"/>
            <person name="Wu L."/>
            <person name="Ma J."/>
        </authorList>
    </citation>
    <scope>NUCLEOTIDE SEQUENCE [LARGE SCALE GENOMIC DNA]</scope>
    <source>
        <strain evidence="2">CCUG 54520</strain>
    </source>
</reference>
<proteinExistence type="predicted"/>
<dbReference type="InterPro" id="IPR044691">
    <property type="entry name" value="DCC1_Trx"/>
</dbReference>
<accession>A0ABV9FMX5</accession>
<dbReference type="RefSeq" id="WP_378415392.1">
    <property type="nucleotide sequence ID" value="NZ_JBHSFO010000003.1"/>
</dbReference>
<name>A0ABV9FMX5_9NOCA</name>
<keyword evidence="2" id="KW-1185">Reference proteome</keyword>
<dbReference type="EMBL" id="JBHSFO010000003">
    <property type="protein sequence ID" value="MFC4603416.1"/>
    <property type="molecule type" value="Genomic_DNA"/>
</dbReference>
<dbReference type="Proteomes" id="UP001595914">
    <property type="component" value="Unassembled WGS sequence"/>
</dbReference>
<dbReference type="Pfam" id="PF04134">
    <property type="entry name" value="DCC1-like"/>
    <property type="match status" value="1"/>
</dbReference>
<organism evidence="1 2">
    <name type="scientific">Rhodococcus kronopolitis</name>
    <dbReference type="NCBI Taxonomy" id="1460226"/>
    <lineage>
        <taxon>Bacteria</taxon>
        <taxon>Bacillati</taxon>
        <taxon>Actinomycetota</taxon>
        <taxon>Actinomycetes</taxon>
        <taxon>Mycobacteriales</taxon>
        <taxon>Nocardiaceae</taxon>
        <taxon>Rhodococcus</taxon>
    </lineage>
</organism>
<protein>
    <submittedName>
        <fullName evidence="1">Thiol-disulfide oxidoreductase DCC family protein</fullName>
    </submittedName>
</protein>
<evidence type="ECO:0000313" key="1">
    <source>
        <dbReference type="EMBL" id="MFC4603416.1"/>
    </source>
</evidence>
<dbReference type="PANTHER" id="PTHR34290:SF2">
    <property type="entry name" value="OS04G0668800 PROTEIN"/>
    <property type="match status" value="1"/>
</dbReference>
<dbReference type="InterPro" id="IPR007263">
    <property type="entry name" value="DCC1-like"/>
</dbReference>